<name>A0A7J5BR66_9MICO</name>
<dbReference type="RefSeq" id="WP_158041503.1">
    <property type="nucleotide sequence ID" value="NZ_JACCFV010000001.1"/>
</dbReference>
<reference evidence="1 2" key="1">
    <citation type="submission" date="2019-09" db="EMBL/GenBank/DDBJ databases">
        <title>Phylogeny of genus Pseudoclavibacter and closely related genus.</title>
        <authorList>
            <person name="Li Y."/>
        </authorList>
    </citation>
    <scope>NUCLEOTIDE SEQUENCE [LARGE SCALE GENOMIC DNA]</scope>
    <source>
        <strain evidence="1 2">DSM 23821</strain>
    </source>
</reference>
<dbReference type="PANTHER" id="PTHR46246">
    <property type="entry name" value="GUANOSINE-3',5'-BIS(DIPHOSPHATE) 3'-PYROPHOSPHOHYDROLASE MESH1"/>
    <property type="match status" value="1"/>
</dbReference>
<dbReference type="EMBL" id="WBJZ01000019">
    <property type="protein sequence ID" value="KAB1654266.1"/>
    <property type="molecule type" value="Genomic_DNA"/>
</dbReference>
<dbReference type="OrthoDB" id="9805041at2"/>
<keyword evidence="2" id="KW-1185">Reference proteome</keyword>
<evidence type="ECO:0000313" key="2">
    <source>
        <dbReference type="Proteomes" id="UP000467240"/>
    </source>
</evidence>
<dbReference type="AlphaFoldDB" id="A0A7J5BR66"/>
<dbReference type="PANTHER" id="PTHR46246:SF1">
    <property type="entry name" value="GUANOSINE-3',5'-BIS(DIPHOSPHATE) 3'-PYROPHOSPHOHYDROLASE MESH1"/>
    <property type="match status" value="1"/>
</dbReference>
<proteinExistence type="predicted"/>
<dbReference type="GO" id="GO:0008893">
    <property type="term" value="F:guanosine-3',5'-bis(diphosphate) 3'-diphosphatase activity"/>
    <property type="evidence" value="ECO:0007669"/>
    <property type="project" value="TreeGrafter"/>
</dbReference>
<dbReference type="Pfam" id="PF13328">
    <property type="entry name" value="HD_4"/>
    <property type="match status" value="1"/>
</dbReference>
<comment type="caution">
    <text evidence="1">The sequence shown here is derived from an EMBL/GenBank/DDBJ whole genome shotgun (WGS) entry which is preliminary data.</text>
</comment>
<organism evidence="1 2">
    <name type="scientific">Pseudoclavibacter chungangensis</name>
    <dbReference type="NCBI Taxonomy" id="587635"/>
    <lineage>
        <taxon>Bacteria</taxon>
        <taxon>Bacillati</taxon>
        <taxon>Actinomycetota</taxon>
        <taxon>Actinomycetes</taxon>
        <taxon>Micrococcales</taxon>
        <taxon>Microbacteriaceae</taxon>
        <taxon>Pseudoclavibacter</taxon>
    </lineage>
</organism>
<gene>
    <name evidence="1" type="ORF">F8O01_13595</name>
</gene>
<dbReference type="Gene3D" id="1.10.3210.10">
    <property type="entry name" value="Hypothetical protein af1432"/>
    <property type="match status" value="1"/>
</dbReference>
<dbReference type="SUPFAM" id="SSF109604">
    <property type="entry name" value="HD-domain/PDEase-like"/>
    <property type="match status" value="1"/>
</dbReference>
<dbReference type="Proteomes" id="UP000467240">
    <property type="component" value="Unassembled WGS sequence"/>
</dbReference>
<sequence>MTGRMSERAAQLARVAHEGQVDKVGQAYIEHPARVAARVRGDDVLETVAWLHDVVEDTGVGLDELREAFPAVVVDAVDALTKRPDESRDAYYARARRDPIALRVKLADIDDNSDPERVAQLDEATRVRLAAKYAAARAALGT</sequence>
<protein>
    <submittedName>
        <fullName evidence="1">HD domain-containing protein</fullName>
    </submittedName>
</protein>
<evidence type="ECO:0000313" key="1">
    <source>
        <dbReference type="EMBL" id="KAB1654266.1"/>
    </source>
</evidence>
<dbReference type="InterPro" id="IPR052194">
    <property type="entry name" value="MESH1"/>
</dbReference>
<accession>A0A7J5BR66</accession>